<keyword evidence="1" id="KW-0732">Signal</keyword>
<gene>
    <name evidence="2" type="ORF">EHT25_00460</name>
</gene>
<organism evidence="2 3">
    <name type="scientific">Larkinella rosea</name>
    <dbReference type="NCBI Taxonomy" id="2025312"/>
    <lineage>
        <taxon>Bacteria</taxon>
        <taxon>Pseudomonadati</taxon>
        <taxon>Bacteroidota</taxon>
        <taxon>Cytophagia</taxon>
        <taxon>Cytophagales</taxon>
        <taxon>Spirosomataceae</taxon>
        <taxon>Larkinella</taxon>
    </lineage>
</organism>
<accession>A0A3P1BZA7</accession>
<evidence type="ECO:0008006" key="4">
    <source>
        <dbReference type="Google" id="ProtNLM"/>
    </source>
</evidence>
<dbReference type="Proteomes" id="UP000271925">
    <property type="component" value="Unassembled WGS sequence"/>
</dbReference>
<dbReference type="RefSeq" id="WP_124869004.1">
    <property type="nucleotide sequence ID" value="NZ_RQJO01000007.1"/>
</dbReference>
<feature type="signal peptide" evidence="1">
    <location>
        <begin position="1"/>
        <end position="22"/>
    </location>
</feature>
<proteinExistence type="predicted"/>
<evidence type="ECO:0000313" key="3">
    <source>
        <dbReference type="Proteomes" id="UP000271925"/>
    </source>
</evidence>
<comment type="caution">
    <text evidence="2">The sequence shown here is derived from an EMBL/GenBank/DDBJ whole genome shotgun (WGS) entry which is preliminary data.</text>
</comment>
<dbReference type="AlphaFoldDB" id="A0A3P1BZA7"/>
<dbReference type="EMBL" id="RQJO01000007">
    <property type="protein sequence ID" value="RRB06312.1"/>
    <property type="molecule type" value="Genomic_DNA"/>
</dbReference>
<reference evidence="2 3" key="1">
    <citation type="submission" date="2018-11" db="EMBL/GenBank/DDBJ databases">
        <authorList>
            <person name="Zhou Z."/>
            <person name="Wang G."/>
        </authorList>
    </citation>
    <scope>NUCLEOTIDE SEQUENCE [LARGE SCALE GENOMIC DNA]</scope>
    <source>
        <strain evidence="2 3">KCTC52004</strain>
    </source>
</reference>
<keyword evidence="3" id="KW-1185">Reference proteome</keyword>
<sequence length="368" mass="42170">MKKIIYCIFSFAVLLIATNGCQNSIETAVKQPENQVSIKAKGDRIGIKQSDQLKDLTVKGDYEVRNGILHFKDVNSYHSTEDYLEKLSTEQRVIFSRQIGFTSLLDVDNRANALFEQAKNQDEFVKLLRDYQDLYQLENEMVKPNFNLQHASVLNRQGMVYIGKVLYRFTKDEEIIVFDGDINKALQANTNKYVKKVSLSGNSNPNGRPMASCSRFYHENASSDRKGTCETTFKWELELLEGTGYSPGDVWYVQQVIYTVGLPYKKNWLGSWVRYSTGNTLDTRYQFDFTSPVTNGGVPFSASVNYMYSNTWDSIDYRYLLNSSTEVFGYELPQWQTWTGTLHEDTPTMGYYVNGGIGNDRKVLLKCP</sequence>
<protein>
    <recommendedName>
        <fullName evidence="4">DUF4848 domain-containing protein</fullName>
    </recommendedName>
</protein>
<evidence type="ECO:0000256" key="1">
    <source>
        <dbReference type="SAM" id="SignalP"/>
    </source>
</evidence>
<name>A0A3P1BZA7_9BACT</name>
<feature type="chain" id="PRO_5017976456" description="DUF4848 domain-containing protein" evidence="1">
    <location>
        <begin position="23"/>
        <end position="368"/>
    </location>
</feature>
<evidence type="ECO:0000313" key="2">
    <source>
        <dbReference type="EMBL" id="RRB06312.1"/>
    </source>
</evidence>
<dbReference type="OrthoDB" id="965064at2"/>